<evidence type="ECO:0000256" key="1">
    <source>
        <dbReference type="SAM" id="MobiDB-lite"/>
    </source>
</evidence>
<evidence type="ECO:0000313" key="2">
    <source>
        <dbReference type="EMBL" id="CAB9518279.1"/>
    </source>
</evidence>
<protein>
    <submittedName>
        <fullName evidence="2">Uncharacterized protein</fullName>
    </submittedName>
</protein>
<feature type="compositionally biased region" description="Polar residues" evidence="1">
    <location>
        <begin position="110"/>
        <end position="126"/>
    </location>
</feature>
<keyword evidence="3" id="KW-1185">Reference proteome</keyword>
<proteinExistence type="predicted"/>
<organism evidence="2 3">
    <name type="scientific">Seminavis robusta</name>
    <dbReference type="NCBI Taxonomy" id="568900"/>
    <lineage>
        <taxon>Eukaryota</taxon>
        <taxon>Sar</taxon>
        <taxon>Stramenopiles</taxon>
        <taxon>Ochrophyta</taxon>
        <taxon>Bacillariophyta</taxon>
        <taxon>Bacillariophyceae</taxon>
        <taxon>Bacillariophycidae</taxon>
        <taxon>Naviculales</taxon>
        <taxon>Naviculaceae</taxon>
        <taxon>Seminavis</taxon>
    </lineage>
</organism>
<sequence length="126" mass="13107">MVEFRGQGGSCTGMPMGNNQAVPLAKLLCEAYLPPPASVAAGNNNNEPAFGGRAPQGMQHNFMLSLRNTLHDVLNAQIEGDEEADDTFLETTGTANERNPAALADVSDGGDQTASQLNSTEGAANM</sequence>
<accession>A0A9N8EFM5</accession>
<reference evidence="2" key="1">
    <citation type="submission" date="2020-06" db="EMBL/GenBank/DDBJ databases">
        <authorList>
            <consortium name="Plant Systems Biology data submission"/>
        </authorList>
    </citation>
    <scope>NUCLEOTIDE SEQUENCE</scope>
    <source>
        <strain evidence="2">D6</strain>
    </source>
</reference>
<dbReference type="EMBL" id="CAICTM010000919">
    <property type="protein sequence ID" value="CAB9518279.1"/>
    <property type="molecule type" value="Genomic_DNA"/>
</dbReference>
<gene>
    <name evidence="2" type="ORF">SEMRO_921_G220330.1</name>
</gene>
<dbReference type="Proteomes" id="UP001153069">
    <property type="component" value="Unassembled WGS sequence"/>
</dbReference>
<evidence type="ECO:0000313" key="3">
    <source>
        <dbReference type="Proteomes" id="UP001153069"/>
    </source>
</evidence>
<dbReference type="AlphaFoldDB" id="A0A9N8EFM5"/>
<name>A0A9N8EFM5_9STRA</name>
<feature type="region of interest" description="Disordered" evidence="1">
    <location>
        <begin position="81"/>
        <end position="126"/>
    </location>
</feature>
<comment type="caution">
    <text evidence="2">The sequence shown here is derived from an EMBL/GenBank/DDBJ whole genome shotgun (WGS) entry which is preliminary data.</text>
</comment>